<dbReference type="PANTHER" id="PTHR47739">
    <property type="entry name" value="TRNA1(VAL) (ADENINE(37)-N6)-METHYLTRANSFERASE"/>
    <property type="match status" value="1"/>
</dbReference>
<dbReference type="GO" id="GO:0008168">
    <property type="term" value="F:methyltransferase activity"/>
    <property type="evidence" value="ECO:0007669"/>
    <property type="project" value="UniProtKB-KW"/>
</dbReference>
<dbReference type="GO" id="GO:0032259">
    <property type="term" value="P:methylation"/>
    <property type="evidence" value="ECO:0007669"/>
    <property type="project" value="UniProtKB-KW"/>
</dbReference>
<reference evidence="5" key="1">
    <citation type="journal article" date="2019" name="Int. J. Syst. Evol. Microbiol.">
        <title>The Global Catalogue of Microorganisms (GCM) 10K type strain sequencing project: providing services to taxonomists for standard genome sequencing and annotation.</title>
        <authorList>
            <consortium name="The Broad Institute Genomics Platform"/>
            <consortium name="The Broad Institute Genome Sequencing Center for Infectious Disease"/>
            <person name="Wu L."/>
            <person name="Ma J."/>
        </authorList>
    </citation>
    <scope>NUCLEOTIDE SEQUENCE [LARGE SCALE GENOMIC DNA]</scope>
    <source>
        <strain evidence="5">CCUG 61696</strain>
    </source>
</reference>
<keyword evidence="1 4" id="KW-0489">Methyltransferase</keyword>
<comment type="caution">
    <text evidence="4">The sequence shown here is derived from an EMBL/GenBank/DDBJ whole genome shotgun (WGS) entry which is preliminary data.</text>
</comment>
<dbReference type="EC" id="2.1.1.223" evidence="4"/>
<evidence type="ECO:0000256" key="2">
    <source>
        <dbReference type="ARBA" id="ARBA00022691"/>
    </source>
</evidence>
<name>A0ABW3ZB74_9HYPH</name>
<dbReference type="InterPro" id="IPR002052">
    <property type="entry name" value="DNA_methylase_N6_adenine_CS"/>
</dbReference>
<gene>
    <name evidence="4" type="ORF">ACFQ4O_16070</name>
</gene>
<proteinExistence type="predicted"/>
<evidence type="ECO:0000313" key="5">
    <source>
        <dbReference type="Proteomes" id="UP001597171"/>
    </source>
</evidence>
<organism evidence="4 5">
    <name type="scientific">Methylopila musalis</name>
    <dbReference type="NCBI Taxonomy" id="1134781"/>
    <lineage>
        <taxon>Bacteria</taxon>
        <taxon>Pseudomonadati</taxon>
        <taxon>Pseudomonadota</taxon>
        <taxon>Alphaproteobacteria</taxon>
        <taxon>Hyphomicrobiales</taxon>
        <taxon>Methylopilaceae</taxon>
        <taxon>Methylopila</taxon>
    </lineage>
</organism>
<dbReference type="Proteomes" id="UP001597171">
    <property type="component" value="Unassembled WGS sequence"/>
</dbReference>
<evidence type="ECO:0000256" key="1">
    <source>
        <dbReference type="ARBA" id="ARBA00022603"/>
    </source>
</evidence>
<dbReference type="CDD" id="cd02440">
    <property type="entry name" value="AdoMet_MTases"/>
    <property type="match status" value="1"/>
</dbReference>
<evidence type="ECO:0000313" key="4">
    <source>
        <dbReference type="EMBL" id="MFD1333518.1"/>
    </source>
</evidence>
<dbReference type="InterPro" id="IPR007848">
    <property type="entry name" value="Small_mtfrase_dom"/>
</dbReference>
<dbReference type="PROSITE" id="PS00092">
    <property type="entry name" value="N6_MTASE"/>
    <property type="match status" value="1"/>
</dbReference>
<keyword evidence="5" id="KW-1185">Reference proteome</keyword>
<dbReference type="RefSeq" id="WP_378777144.1">
    <property type="nucleotide sequence ID" value="NZ_JBHTMX010000247.1"/>
</dbReference>
<dbReference type="InterPro" id="IPR029063">
    <property type="entry name" value="SAM-dependent_MTases_sf"/>
</dbReference>
<sequence length="256" mass="26375">MSATEPAAVDERTEDGFFGGRLRLIQPRHGHRVGTDAALLTAAARSLLTPGDHVADLGSGVGAVGLSLALSGAGRALLVEIDPATADLARENARRNGVEAAVLTGDVGAVGRPGLGEAERETFDLVVANPPFDAVGRFRASPQADKARAHAAGEGLLEVWTRAAARLLKPGGHAVMIHRPEALGELTAAFEGRFGDLRLKPVQARADGPAIRLIVAGRKGRRGALTLSAPFVLHGPDGAATAEAFAVQRGQATLPL</sequence>
<dbReference type="Pfam" id="PF05175">
    <property type="entry name" value="MTS"/>
    <property type="match status" value="1"/>
</dbReference>
<dbReference type="InterPro" id="IPR050210">
    <property type="entry name" value="tRNA_Adenine-N(6)_MTase"/>
</dbReference>
<dbReference type="EMBL" id="JBHTMX010000247">
    <property type="protein sequence ID" value="MFD1333518.1"/>
    <property type="molecule type" value="Genomic_DNA"/>
</dbReference>
<dbReference type="SUPFAM" id="SSF53335">
    <property type="entry name" value="S-adenosyl-L-methionine-dependent methyltransferases"/>
    <property type="match status" value="1"/>
</dbReference>
<keyword evidence="4" id="KW-0808">Transferase</keyword>
<feature type="domain" description="Methyltransferase small" evidence="3">
    <location>
        <begin position="50"/>
        <end position="136"/>
    </location>
</feature>
<accession>A0ABW3ZB74</accession>
<evidence type="ECO:0000259" key="3">
    <source>
        <dbReference type="Pfam" id="PF05175"/>
    </source>
</evidence>
<dbReference type="Gene3D" id="3.40.50.150">
    <property type="entry name" value="Vaccinia Virus protein VP39"/>
    <property type="match status" value="1"/>
</dbReference>
<protein>
    <submittedName>
        <fullName evidence="4">tRNA1(Val) (Adenine(37)-N6)-methyltransferase</fullName>
        <ecNumber evidence="4">2.1.1.223</ecNumber>
    </submittedName>
</protein>
<dbReference type="PANTHER" id="PTHR47739:SF1">
    <property type="entry name" value="TRNA1(VAL) (ADENINE(37)-N6)-METHYLTRANSFERASE"/>
    <property type="match status" value="1"/>
</dbReference>
<keyword evidence="2" id="KW-0949">S-adenosyl-L-methionine</keyword>